<feature type="signal peptide" evidence="4">
    <location>
        <begin position="1"/>
        <end position="27"/>
    </location>
</feature>
<keyword evidence="4" id="KW-0732">Signal</keyword>
<reference evidence="6 8" key="1">
    <citation type="journal article" date="2014" name="Genome Biol. Evol.">
        <title>The secreted proteins of Achlya hypogyna and Thraustotheca clavata identify the ancestral oomycete secretome and reveal gene acquisitions by horizontal gene transfer.</title>
        <authorList>
            <person name="Misner I."/>
            <person name="Blouin N."/>
            <person name="Leonard G."/>
            <person name="Richards T.A."/>
            <person name="Lane C.E."/>
        </authorList>
    </citation>
    <scope>NUCLEOTIDE SEQUENCE</scope>
    <source>
        <strain evidence="6 8">ATCC 48635</strain>
    </source>
</reference>
<name>A0A0A7CPG5_ACHHY</name>
<keyword evidence="1" id="KW-0677">Repeat</keyword>
<proteinExistence type="predicted"/>
<keyword evidence="2" id="KW-1015">Disulfide bond</keyword>
<dbReference type="AlphaFoldDB" id="A0A0A7CPG5"/>
<feature type="domain" description="Apple" evidence="5">
    <location>
        <begin position="25"/>
        <end position="95"/>
    </location>
</feature>
<dbReference type="Gene3D" id="3.50.4.10">
    <property type="entry name" value="Hepatocyte Growth Factor"/>
    <property type="match status" value="5"/>
</dbReference>
<dbReference type="SMART" id="SM00223">
    <property type="entry name" value="APPLE"/>
    <property type="match status" value="5"/>
</dbReference>
<keyword evidence="8" id="KW-1185">Reference proteome</keyword>
<organism evidence="6">
    <name type="scientific">Achlya hypogyna</name>
    <name type="common">Oomycete</name>
    <name type="synonym">Protoachlya hypogyna</name>
    <dbReference type="NCBI Taxonomy" id="1202772"/>
    <lineage>
        <taxon>Eukaryota</taxon>
        <taxon>Sar</taxon>
        <taxon>Stramenopiles</taxon>
        <taxon>Oomycota</taxon>
        <taxon>Saprolegniomycetes</taxon>
        <taxon>Saprolegniales</taxon>
        <taxon>Achlyaceae</taxon>
        <taxon>Achlya</taxon>
    </lineage>
</organism>
<protein>
    <submittedName>
        <fullName evidence="6">Secreted protein</fullName>
    </submittedName>
</protein>
<evidence type="ECO:0000256" key="2">
    <source>
        <dbReference type="ARBA" id="ARBA00023157"/>
    </source>
</evidence>
<dbReference type="InterPro" id="IPR000177">
    <property type="entry name" value="Apple"/>
</dbReference>
<evidence type="ECO:0000256" key="4">
    <source>
        <dbReference type="SAM" id="SignalP"/>
    </source>
</evidence>
<dbReference type="InterPro" id="IPR003609">
    <property type="entry name" value="Pan_app"/>
</dbReference>
<feature type="non-terminal residue" evidence="6">
    <location>
        <position position="418"/>
    </location>
</feature>
<evidence type="ECO:0000313" key="8">
    <source>
        <dbReference type="Proteomes" id="UP000243579"/>
    </source>
</evidence>
<evidence type="ECO:0000313" key="6">
    <source>
        <dbReference type="EMBL" id="AIG56375.1"/>
    </source>
</evidence>
<dbReference type="Proteomes" id="UP000243579">
    <property type="component" value="Unassembled WGS sequence"/>
</dbReference>
<dbReference type="PANTHER" id="PTHR33946:SF4">
    <property type="entry name" value="COAGULATION FACTOR XI"/>
    <property type="match status" value="1"/>
</dbReference>
<sequence length="418" mass="45037">MVSFVRIALGATTLLALVANSVQDCSAIVENVDYYGNDITSTVRASANDCCADCEATVGCKLFVYNGGRCWLKHSKGAQSVAFGARAATVAPAGCTAFEDNTDYYGNDIKGTKRDSAEECCSDCQATDGCKLFVYNGGYCWLKHTKGERKYSQGARASAVKRTMSTMCSGFEENTDYYGNDIKGTKRDSAEECCSDCQATDGCKLFVYNGGYCWLKHTKGQRMYSQSARASIMQPPATPGCSTFEENTDYYGNDIKGTKRDSAEECCADCQATDGCKLFVYNGGYCWLKHTKGERKYSLGARASFMTPTVGQGCGVIEENTDYYGNDIKGTKRDSAEECCADCQSTEGCKLFVYNGGYCWLKHTKGERKFSLGARAVIAVKTTATPTPIVPSTAAVTPAPTTKQTPAPTASQTPAPTP</sequence>
<dbReference type="Pfam" id="PF14295">
    <property type="entry name" value="PAN_4"/>
    <property type="match status" value="5"/>
</dbReference>
<feature type="chain" id="PRO_5002037151" evidence="4">
    <location>
        <begin position="28"/>
        <end position="418"/>
    </location>
</feature>
<dbReference type="GO" id="GO:0005576">
    <property type="term" value="C:extracellular region"/>
    <property type="evidence" value="ECO:0007669"/>
    <property type="project" value="InterPro"/>
</dbReference>
<dbReference type="CDD" id="cd01100">
    <property type="entry name" value="APPLE_Factor_XI_like"/>
    <property type="match status" value="3"/>
</dbReference>
<evidence type="ECO:0000256" key="1">
    <source>
        <dbReference type="ARBA" id="ARBA00022737"/>
    </source>
</evidence>
<dbReference type="OrthoDB" id="78172at2759"/>
<dbReference type="EMBL" id="JNBR01000135">
    <property type="protein sequence ID" value="OQR96659.1"/>
    <property type="molecule type" value="Genomic_DNA"/>
</dbReference>
<feature type="region of interest" description="Disordered" evidence="3">
    <location>
        <begin position="388"/>
        <end position="418"/>
    </location>
</feature>
<evidence type="ECO:0000259" key="5">
    <source>
        <dbReference type="PROSITE" id="PS50948"/>
    </source>
</evidence>
<gene>
    <name evidence="7" type="ORF">ACHHYP_13982</name>
</gene>
<dbReference type="GO" id="GO:0006508">
    <property type="term" value="P:proteolysis"/>
    <property type="evidence" value="ECO:0007669"/>
    <property type="project" value="InterPro"/>
</dbReference>
<accession>A0A0A7CPG5</accession>
<evidence type="ECO:0000256" key="3">
    <source>
        <dbReference type="SAM" id="MobiDB-lite"/>
    </source>
</evidence>
<dbReference type="PROSITE" id="PS50948">
    <property type="entry name" value="PAN"/>
    <property type="match status" value="1"/>
</dbReference>
<dbReference type="EMBL" id="KM038914">
    <property type="protein sequence ID" value="AIG56375.1"/>
    <property type="molecule type" value="Genomic_DNA"/>
</dbReference>
<dbReference type="PANTHER" id="PTHR33946">
    <property type="match status" value="1"/>
</dbReference>
<evidence type="ECO:0000313" key="7">
    <source>
        <dbReference type="EMBL" id="OQR96659.1"/>
    </source>
</evidence>